<accession>A0A1R0GVB7</accession>
<feature type="compositionally biased region" description="Low complexity" evidence="1">
    <location>
        <begin position="714"/>
        <end position="726"/>
    </location>
</feature>
<dbReference type="EMBL" id="LSSL01003064">
    <property type="protein sequence ID" value="OLY80850.1"/>
    <property type="molecule type" value="Genomic_DNA"/>
</dbReference>
<protein>
    <submittedName>
        <fullName evidence="2">Uncharacterized protein</fullName>
    </submittedName>
</protein>
<evidence type="ECO:0000256" key="1">
    <source>
        <dbReference type="SAM" id="MobiDB-lite"/>
    </source>
</evidence>
<feature type="region of interest" description="Disordered" evidence="1">
    <location>
        <begin position="396"/>
        <end position="436"/>
    </location>
</feature>
<gene>
    <name evidence="2" type="ORF">AYI68_g5047</name>
</gene>
<feature type="region of interest" description="Disordered" evidence="1">
    <location>
        <begin position="515"/>
        <end position="546"/>
    </location>
</feature>
<sequence length="726" mass="82872">MNSSGHLRIRSCSNNKKSLDFAPLYLQGQFRNPAPLYSLDSDYHNAGPVLSPQNPDFNTLPLSQQHSFHLKQALNAKNSNFIQRNDNDKQNFFPNPQLDLNSYSFPTPVYTDPSIPIQHNSLNLSQYPPLRNNLNPINQNSSIFHSHSNSLNDSQCYPPTKSNIELLTTLFPKVYESKYNLILKFVNVQSNYTIKSVKRTITDYLKNKNNFHLYTYLEKRDTQISLNNVIYDLDFAEEVVKTLLEYHGHKYGLNKRILDVRNSKLIDQISVTQTPSFLTFDQLPQEDNLDLEEFRSVSRSETPDPIPFKSNSNIARNLPARRFTNYSNYPPIFDSNVSQHNSARNIQPYNNMNYNFNNYENSTHLHNIPHQLNIPNFSNNADDDDDNVPLMHLKRSKSLKNFPSAPLPLSKSGDNDEGDDDDDDDDEDDDDDDIPLGKFKLINISKNSLLDPSFQHYDQNFNHIESHDDLVPNHAKNFNLSNNPFVRQKNDPLVGCHQYSNTTSFDPLDNMPLSFLCQENPNPNNNSQANINPFPDQSPHPSPSHRDFDDLEFGQISPNGIISETYKPPLLKIEVSNSPLLNIQTFKPSSIKINAFEKSPEDIKVPILNNSLTSHNYNSNSFEHPTISLSNFSSISSPEHSTNSQNYDGRNLNFGESSFLANDKYECSLYNNQDSQSCYLNEFDKPNSNDEFSYFQKPSAVQSNSPEIANVSATEPTTTQPQTLEK</sequence>
<reference evidence="2 3" key="1">
    <citation type="journal article" date="2016" name="Mol. Biol. Evol.">
        <title>Genome-Wide Survey of Gut Fungi (Harpellales) Reveals the First Horizontally Transferred Ubiquitin Gene from a Mosquito Host.</title>
        <authorList>
            <person name="Wang Y."/>
            <person name="White M.M."/>
            <person name="Kvist S."/>
            <person name="Moncalvo J.M."/>
        </authorList>
    </citation>
    <scope>NUCLEOTIDE SEQUENCE [LARGE SCALE GENOMIC DNA]</scope>
    <source>
        <strain evidence="2 3">ALG-7-W6</strain>
    </source>
</reference>
<keyword evidence="3" id="KW-1185">Reference proteome</keyword>
<evidence type="ECO:0000313" key="3">
    <source>
        <dbReference type="Proteomes" id="UP000187455"/>
    </source>
</evidence>
<dbReference type="Proteomes" id="UP000187455">
    <property type="component" value="Unassembled WGS sequence"/>
</dbReference>
<dbReference type="AlphaFoldDB" id="A0A1R0GVB7"/>
<name>A0A1R0GVB7_9FUNG</name>
<dbReference type="OrthoDB" id="5647424at2759"/>
<organism evidence="2 3">
    <name type="scientific">Smittium mucronatum</name>
    <dbReference type="NCBI Taxonomy" id="133383"/>
    <lineage>
        <taxon>Eukaryota</taxon>
        <taxon>Fungi</taxon>
        <taxon>Fungi incertae sedis</taxon>
        <taxon>Zoopagomycota</taxon>
        <taxon>Kickxellomycotina</taxon>
        <taxon>Harpellomycetes</taxon>
        <taxon>Harpellales</taxon>
        <taxon>Legeriomycetaceae</taxon>
        <taxon>Smittium</taxon>
    </lineage>
</organism>
<feature type="region of interest" description="Disordered" evidence="1">
    <location>
        <begin position="698"/>
        <end position="726"/>
    </location>
</feature>
<comment type="caution">
    <text evidence="2">The sequence shown here is derived from an EMBL/GenBank/DDBJ whole genome shotgun (WGS) entry which is preliminary data.</text>
</comment>
<feature type="compositionally biased region" description="Low complexity" evidence="1">
    <location>
        <begin position="520"/>
        <end position="535"/>
    </location>
</feature>
<proteinExistence type="predicted"/>
<feature type="compositionally biased region" description="Polar residues" evidence="1">
    <location>
        <begin position="699"/>
        <end position="713"/>
    </location>
</feature>
<evidence type="ECO:0000313" key="2">
    <source>
        <dbReference type="EMBL" id="OLY80850.1"/>
    </source>
</evidence>
<feature type="compositionally biased region" description="Acidic residues" evidence="1">
    <location>
        <begin position="415"/>
        <end position="434"/>
    </location>
</feature>